<evidence type="ECO:0000313" key="1">
    <source>
        <dbReference type="EMBL" id="MBX36655.1"/>
    </source>
</evidence>
<dbReference type="EMBL" id="GGEC01056171">
    <property type="protein sequence ID" value="MBX36655.1"/>
    <property type="molecule type" value="Transcribed_RNA"/>
</dbReference>
<protein>
    <submittedName>
        <fullName evidence="1">Uncharacterized protein</fullName>
    </submittedName>
</protein>
<dbReference type="AlphaFoldDB" id="A0A2P2N2G6"/>
<proteinExistence type="predicted"/>
<sequence>MQMTQHPPFSPFKCLWLNNMMPVQDFLITGNRLINVPKG</sequence>
<reference evidence="1" key="1">
    <citation type="submission" date="2018-02" db="EMBL/GenBank/DDBJ databases">
        <title>Rhizophora mucronata_Transcriptome.</title>
        <authorList>
            <person name="Meera S.P."/>
            <person name="Sreeshan A."/>
            <person name="Augustine A."/>
        </authorList>
    </citation>
    <scope>NUCLEOTIDE SEQUENCE</scope>
    <source>
        <tissue evidence="1">Leaf</tissue>
    </source>
</reference>
<organism evidence="1">
    <name type="scientific">Rhizophora mucronata</name>
    <name type="common">Asiatic mangrove</name>
    <dbReference type="NCBI Taxonomy" id="61149"/>
    <lineage>
        <taxon>Eukaryota</taxon>
        <taxon>Viridiplantae</taxon>
        <taxon>Streptophyta</taxon>
        <taxon>Embryophyta</taxon>
        <taxon>Tracheophyta</taxon>
        <taxon>Spermatophyta</taxon>
        <taxon>Magnoliopsida</taxon>
        <taxon>eudicotyledons</taxon>
        <taxon>Gunneridae</taxon>
        <taxon>Pentapetalae</taxon>
        <taxon>rosids</taxon>
        <taxon>fabids</taxon>
        <taxon>Malpighiales</taxon>
        <taxon>Rhizophoraceae</taxon>
        <taxon>Rhizophora</taxon>
    </lineage>
</organism>
<accession>A0A2P2N2G6</accession>
<name>A0A2P2N2G6_RHIMU</name>